<evidence type="ECO:0000259" key="1">
    <source>
        <dbReference type="Pfam" id="PF00149"/>
    </source>
</evidence>
<dbReference type="InterPro" id="IPR029052">
    <property type="entry name" value="Metallo-depent_PP-like"/>
</dbReference>
<dbReference type="GO" id="GO:0008803">
    <property type="term" value="F:bis(5'-nucleosyl)-tetraphosphatase (symmetrical) activity"/>
    <property type="evidence" value="ECO:0007669"/>
    <property type="project" value="TreeGrafter"/>
</dbReference>
<reference evidence="2" key="1">
    <citation type="submission" date="2018-05" db="EMBL/GenBank/DDBJ databases">
        <authorList>
            <person name="Lanie J.A."/>
            <person name="Ng W.-L."/>
            <person name="Kazmierczak K.M."/>
            <person name="Andrzejewski T.M."/>
            <person name="Davidsen T.M."/>
            <person name="Wayne K.J."/>
            <person name="Tettelin H."/>
            <person name="Glass J.I."/>
            <person name="Rusch D."/>
            <person name="Podicherti R."/>
            <person name="Tsui H.-C.T."/>
            <person name="Winkler M.E."/>
        </authorList>
    </citation>
    <scope>NUCLEOTIDE SEQUENCE</scope>
</reference>
<dbReference type="PANTHER" id="PTHR42850">
    <property type="entry name" value="METALLOPHOSPHOESTERASE"/>
    <property type="match status" value="1"/>
</dbReference>
<dbReference type="PANTHER" id="PTHR42850:SF4">
    <property type="entry name" value="ZINC-DEPENDENT ENDOPOLYPHOSPHATASE"/>
    <property type="match status" value="1"/>
</dbReference>
<dbReference type="InterPro" id="IPR050126">
    <property type="entry name" value="Ap4A_hydrolase"/>
</dbReference>
<sequence length="168" mass="19639">MNIFAIGDVHGCLKQLVALQDKIFNYPKYNKDEDLLLYLGDYIDRGPSPKDVINHILQLQTEGIKSIFLMGNHEQFMIDFLFNKINNLSNWLMNGADQTFKSYDIEVAEFIKDGFEDNNIDKLRDIFLSKLTEEHVYFFKNLKLTYIMGDYLFVHAGINPEKTLKDQD</sequence>
<dbReference type="Pfam" id="PF00149">
    <property type="entry name" value="Metallophos"/>
    <property type="match status" value="1"/>
</dbReference>
<feature type="domain" description="Calcineurin-like phosphoesterase" evidence="1">
    <location>
        <begin position="1"/>
        <end position="117"/>
    </location>
</feature>
<dbReference type="SUPFAM" id="SSF56300">
    <property type="entry name" value="Metallo-dependent phosphatases"/>
    <property type="match status" value="1"/>
</dbReference>
<dbReference type="InterPro" id="IPR004843">
    <property type="entry name" value="Calcineurin-like_PHP"/>
</dbReference>
<dbReference type="Gene3D" id="3.60.21.10">
    <property type="match status" value="1"/>
</dbReference>
<gene>
    <name evidence="2" type="ORF">METZ01_LOCUS513660</name>
</gene>
<evidence type="ECO:0000313" key="2">
    <source>
        <dbReference type="EMBL" id="SVE60806.1"/>
    </source>
</evidence>
<organism evidence="2">
    <name type="scientific">marine metagenome</name>
    <dbReference type="NCBI Taxonomy" id="408172"/>
    <lineage>
        <taxon>unclassified sequences</taxon>
        <taxon>metagenomes</taxon>
        <taxon>ecological metagenomes</taxon>
    </lineage>
</organism>
<protein>
    <recommendedName>
        <fullName evidence="1">Calcineurin-like phosphoesterase domain-containing protein</fullName>
    </recommendedName>
</protein>
<proteinExistence type="predicted"/>
<name>A0A383EV63_9ZZZZ</name>
<dbReference type="AlphaFoldDB" id="A0A383EV63"/>
<dbReference type="EMBL" id="UINC01229191">
    <property type="protein sequence ID" value="SVE60806.1"/>
    <property type="molecule type" value="Genomic_DNA"/>
</dbReference>
<dbReference type="GO" id="GO:0110154">
    <property type="term" value="P:RNA decapping"/>
    <property type="evidence" value="ECO:0007669"/>
    <property type="project" value="TreeGrafter"/>
</dbReference>
<dbReference type="GO" id="GO:0005737">
    <property type="term" value="C:cytoplasm"/>
    <property type="evidence" value="ECO:0007669"/>
    <property type="project" value="TreeGrafter"/>
</dbReference>
<dbReference type="InterPro" id="IPR006186">
    <property type="entry name" value="Ser/Thr-sp_prot-phosphatase"/>
</dbReference>
<dbReference type="PRINTS" id="PR00114">
    <property type="entry name" value="STPHPHTASE"/>
</dbReference>
<accession>A0A383EV63</accession>
<feature type="non-terminal residue" evidence="2">
    <location>
        <position position="168"/>
    </location>
</feature>
<dbReference type="GO" id="GO:0016791">
    <property type="term" value="F:phosphatase activity"/>
    <property type="evidence" value="ECO:0007669"/>
    <property type="project" value="TreeGrafter"/>
</dbReference>